<gene>
    <name evidence="2" type="ORF">SAMN05428964_10687</name>
</gene>
<evidence type="ECO:0000256" key="1">
    <source>
        <dbReference type="SAM" id="Phobius"/>
    </source>
</evidence>
<proteinExistence type="predicted"/>
<keyword evidence="1" id="KW-0472">Membrane</keyword>
<protein>
    <submittedName>
        <fullName evidence="2">Uncharacterized protein</fullName>
    </submittedName>
</protein>
<accession>A0A285TV56</accession>
<sequence>MWFIRFCVGMTLVAMLIIGICSGFLAVSAGLRCFYRYAAL</sequence>
<organism evidence="2 3">
    <name type="scientific">Thalassospira xiamenensis</name>
    <dbReference type="NCBI Taxonomy" id="220697"/>
    <lineage>
        <taxon>Bacteria</taxon>
        <taxon>Pseudomonadati</taxon>
        <taxon>Pseudomonadota</taxon>
        <taxon>Alphaproteobacteria</taxon>
        <taxon>Rhodospirillales</taxon>
        <taxon>Thalassospiraceae</taxon>
        <taxon>Thalassospira</taxon>
    </lineage>
</organism>
<keyword evidence="1" id="KW-0812">Transmembrane</keyword>
<name>A0A285TV56_9PROT</name>
<reference evidence="2 3" key="1">
    <citation type="submission" date="2017-08" db="EMBL/GenBank/DDBJ databases">
        <authorList>
            <person name="de Groot N.N."/>
        </authorList>
    </citation>
    <scope>NUCLEOTIDE SEQUENCE [LARGE SCALE GENOMIC DNA]</scope>
    <source>
        <strain evidence="2 3">USBA 78</strain>
    </source>
</reference>
<dbReference type="Proteomes" id="UP000219068">
    <property type="component" value="Unassembled WGS sequence"/>
</dbReference>
<keyword evidence="1" id="KW-1133">Transmembrane helix</keyword>
<feature type="transmembrane region" description="Helical" evidence="1">
    <location>
        <begin position="12"/>
        <end position="35"/>
    </location>
</feature>
<dbReference type="AlphaFoldDB" id="A0A285TV56"/>
<evidence type="ECO:0000313" key="3">
    <source>
        <dbReference type="Proteomes" id="UP000219068"/>
    </source>
</evidence>
<dbReference type="EMBL" id="OBMM01000006">
    <property type="protein sequence ID" value="SOC28057.1"/>
    <property type="molecule type" value="Genomic_DNA"/>
</dbReference>
<evidence type="ECO:0000313" key="2">
    <source>
        <dbReference type="EMBL" id="SOC28057.1"/>
    </source>
</evidence>